<accession>A0A1H5Z9P6</accession>
<dbReference type="SUPFAM" id="SSF158837">
    <property type="entry name" value="AGR C 984p-like"/>
    <property type="match status" value="1"/>
</dbReference>
<protein>
    <recommendedName>
        <fullName evidence="3">Flagellar protein</fullName>
    </recommendedName>
</protein>
<organism evidence="1 2">
    <name type="scientific">Thalassococcus halodurans</name>
    <dbReference type="NCBI Taxonomy" id="373675"/>
    <lineage>
        <taxon>Bacteria</taxon>
        <taxon>Pseudomonadati</taxon>
        <taxon>Pseudomonadota</taxon>
        <taxon>Alphaproteobacteria</taxon>
        <taxon>Rhodobacterales</taxon>
        <taxon>Roseobacteraceae</taxon>
        <taxon>Thalassococcus</taxon>
    </lineage>
</organism>
<evidence type="ECO:0000313" key="2">
    <source>
        <dbReference type="Proteomes" id="UP000236752"/>
    </source>
</evidence>
<dbReference type="OrthoDB" id="7824597at2"/>
<dbReference type="Pfam" id="PF06748">
    <property type="entry name" value="DUF1217"/>
    <property type="match status" value="1"/>
</dbReference>
<sequence length="266" mass="29442">MSFQPVIVGSGLVGWNFLQSTFDRQNELFQKSPLIFRDTEYFAENIANVQSAEDLVNDRRLLRVALKAFGLQDDINSKALISKVLSEGTESSSSLANKLSDSRYAEFSKAFGFGNADGAQTLVDGFAEDIIARYNSQSFEIAVGDQNETLRLALNAERKLPELAEQSSSNDSLWYQIMGTPPLRAVFESALGLPSSFGQIDIDQQLEVFQDKANQRWGTNDVRELATPEILEEITKTYLLREQAEEIGSSSSGSIALTLLQSISYV</sequence>
<proteinExistence type="predicted"/>
<dbReference type="Proteomes" id="UP000236752">
    <property type="component" value="Unassembled WGS sequence"/>
</dbReference>
<gene>
    <name evidence="1" type="ORF">SAMN04488045_2507</name>
</gene>
<dbReference type="EMBL" id="FNUZ01000003">
    <property type="protein sequence ID" value="SEG33243.1"/>
    <property type="molecule type" value="Genomic_DNA"/>
</dbReference>
<evidence type="ECO:0000313" key="1">
    <source>
        <dbReference type="EMBL" id="SEG33243.1"/>
    </source>
</evidence>
<name>A0A1H5Z9P6_9RHOB</name>
<evidence type="ECO:0008006" key="3">
    <source>
        <dbReference type="Google" id="ProtNLM"/>
    </source>
</evidence>
<dbReference type="InterPro" id="IPR010626">
    <property type="entry name" value="DUF1217"/>
</dbReference>
<dbReference type="RefSeq" id="WP_103910803.1">
    <property type="nucleotide sequence ID" value="NZ_FNUZ01000003.1"/>
</dbReference>
<keyword evidence="2" id="KW-1185">Reference proteome</keyword>
<dbReference type="InterPro" id="IPR023157">
    <property type="entry name" value="AGR-C-984p-like_sf"/>
</dbReference>
<dbReference type="Gene3D" id="1.10.3700.10">
    <property type="entry name" value="AGR C 984p-like"/>
    <property type="match status" value="1"/>
</dbReference>
<dbReference type="AlphaFoldDB" id="A0A1H5Z9P6"/>
<reference evidence="1 2" key="1">
    <citation type="submission" date="2016-10" db="EMBL/GenBank/DDBJ databases">
        <authorList>
            <person name="de Groot N.N."/>
        </authorList>
    </citation>
    <scope>NUCLEOTIDE SEQUENCE [LARGE SCALE GENOMIC DNA]</scope>
    <source>
        <strain evidence="1 2">DSM 26915</strain>
    </source>
</reference>